<accession>B9XM27</accession>
<dbReference type="AlphaFoldDB" id="B9XM27"/>
<gene>
    <name evidence="2" type="ORF">Cflav_PD1647</name>
</gene>
<feature type="signal peptide" evidence="1">
    <location>
        <begin position="1"/>
        <end position="22"/>
    </location>
</feature>
<evidence type="ECO:0008006" key="4">
    <source>
        <dbReference type="Google" id="ProtNLM"/>
    </source>
</evidence>
<protein>
    <recommendedName>
        <fullName evidence="4">Phytase-like domain-containing protein</fullName>
    </recommendedName>
</protein>
<comment type="caution">
    <text evidence="2">The sequence shown here is derived from an EMBL/GenBank/DDBJ whole genome shotgun (WGS) entry which is preliminary data.</text>
</comment>
<sequence length="361" mass="39722" precursor="true">MHNPIWKILWRLVTLTALVSQAATPADSAPRILVIAPPATNHDSSALNVSSFSADGRQEIAELRGQGWYGIDEDSAAFLQINGPHSAGARLLVINRKTLDIIADKTLHDIHPGLLKATIADQLAVHSQTATVVFQVVDAQGFGFIEAKWKIGATPRLPGDRLGYPVAWLPIPSGVVVSTFHQTAAYDASTHKQVLLLDRRGDDSIRGQRQVYYLPTLGLMEYYNGTHLQFTDTNLSTAIPNPEHFPTTKITGKIFVRNTDGKPFLIWGENKELNNPRTPPTGITEIVIFDPISKKELLRQPLGHNFSADFQPDQTGMNIYFIEPKSGKIFCLNWKTQTISPFANTGLQSLNESNLAIVAAD</sequence>
<organism evidence="2 3">
    <name type="scientific">Pedosphaera parvula (strain Ellin514)</name>
    <dbReference type="NCBI Taxonomy" id="320771"/>
    <lineage>
        <taxon>Bacteria</taxon>
        <taxon>Pseudomonadati</taxon>
        <taxon>Verrucomicrobiota</taxon>
        <taxon>Pedosphaerae</taxon>
        <taxon>Pedosphaerales</taxon>
        <taxon>Pedosphaeraceae</taxon>
        <taxon>Pedosphaera</taxon>
    </lineage>
</organism>
<dbReference type="Proteomes" id="UP000003688">
    <property type="component" value="Unassembled WGS sequence"/>
</dbReference>
<evidence type="ECO:0000313" key="3">
    <source>
        <dbReference type="Proteomes" id="UP000003688"/>
    </source>
</evidence>
<reference evidence="2 3" key="1">
    <citation type="journal article" date="2011" name="J. Bacteriol.">
        <title>Genome sequence of 'Pedosphaera parvula' Ellin514, an aerobic Verrucomicrobial isolate from pasture soil.</title>
        <authorList>
            <person name="Kant R."/>
            <person name="van Passel M.W."/>
            <person name="Sangwan P."/>
            <person name="Palva A."/>
            <person name="Lucas S."/>
            <person name="Copeland A."/>
            <person name="Lapidus A."/>
            <person name="Glavina Del Rio T."/>
            <person name="Dalin E."/>
            <person name="Tice H."/>
            <person name="Bruce D."/>
            <person name="Goodwin L."/>
            <person name="Pitluck S."/>
            <person name="Chertkov O."/>
            <person name="Larimer F.W."/>
            <person name="Land M.L."/>
            <person name="Hauser L."/>
            <person name="Brettin T.S."/>
            <person name="Detter J.C."/>
            <person name="Han S."/>
            <person name="de Vos W.M."/>
            <person name="Janssen P.H."/>
            <person name="Smidt H."/>
        </authorList>
    </citation>
    <scope>NUCLEOTIDE SEQUENCE [LARGE SCALE GENOMIC DNA]</scope>
    <source>
        <strain evidence="2 3">Ellin514</strain>
    </source>
</reference>
<dbReference type="RefSeq" id="WP_007416866.1">
    <property type="nucleotide sequence ID" value="NZ_ABOX02000032.1"/>
</dbReference>
<evidence type="ECO:0000256" key="1">
    <source>
        <dbReference type="SAM" id="SignalP"/>
    </source>
</evidence>
<evidence type="ECO:0000313" key="2">
    <source>
        <dbReference type="EMBL" id="EEF59155.1"/>
    </source>
</evidence>
<dbReference type="EMBL" id="ABOX02000032">
    <property type="protein sequence ID" value="EEF59155.1"/>
    <property type="molecule type" value="Genomic_DNA"/>
</dbReference>
<proteinExistence type="predicted"/>
<keyword evidence="1" id="KW-0732">Signal</keyword>
<feature type="chain" id="PRO_5002894939" description="Phytase-like domain-containing protein" evidence="1">
    <location>
        <begin position="23"/>
        <end position="361"/>
    </location>
</feature>
<name>B9XM27_PEDPL</name>
<keyword evidence="3" id="KW-1185">Reference proteome</keyword>